<keyword evidence="1" id="KW-0732">Signal</keyword>
<protein>
    <recommendedName>
        <fullName evidence="4">Indole-3-glycerol-phosphate synthase</fullName>
    </recommendedName>
</protein>
<sequence>MLSLPPLIALALAFTPLAPRASSRLALPPRMHAPPPSPLERALRPRRGSLAVSLEYSAPPPHADLEALGEALRAGGAAAVWTADLSAAAALAAEQRRARGDFPGPCAVVFCGAPSDAAAAAAAGATAVVLREGSPCEPHGAAVVWEARDEAELARLVGAGAAGAFLLPAALLPALPAGALGVVPLEPMQPGDAEVARGRALAAEGASLLVRRACVGDAEDLPYVRFVLQALKSKKSSAFAIDGHTGAVNGHFGARTRVEASPAGGWARARLG</sequence>
<evidence type="ECO:0000256" key="1">
    <source>
        <dbReference type="SAM" id="SignalP"/>
    </source>
</evidence>
<feature type="signal peptide" evidence="1">
    <location>
        <begin position="1"/>
        <end position="23"/>
    </location>
</feature>
<dbReference type="AlphaFoldDB" id="A0AB34IEN8"/>
<feature type="chain" id="PRO_5044238012" description="Indole-3-glycerol-phosphate synthase" evidence="1">
    <location>
        <begin position="24"/>
        <end position="272"/>
    </location>
</feature>
<evidence type="ECO:0008006" key="4">
    <source>
        <dbReference type="Google" id="ProtNLM"/>
    </source>
</evidence>
<evidence type="ECO:0000313" key="3">
    <source>
        <dbReference type="Proteomes" id="UP001515480"/>
    </source>
</evidence>
<dbReference type="Proteomes" id="UP001515480">
    <property type="component" value="Unassembled WGS sequence"/>
</dbReference>
<evidence type="ECO:0000313" key="2">
    <source>
        <dbReference type="EMBL" id="KAL1498495.1"/>
    </source>
</evidence>
<proteinExistence type="predicted"/>
<accession>A0AB34IEN8</accession>
<gene>
    <name evidence="2" type="ORF">AB1Y20_013820</name>
</gene>
<organism evidence="2 3">
    <name type="scientific">Prymnesium parvum</name>
    <name type="common">Toxic golden alga</name>
    <dbReference type="NCBI Taxonomy" id="97485"/>
    <lineage>
        <taxon>Eukaryota</taxon>
        <taxon>Haptista</taxon>
        <taxon>Haptophyta</taxon>
        <taxon>Prymnesiophyceae</taxon>
        <taxon>Prymnesiales</taxon>
        <taxon>Prymnesiaceae</taxon>
        <taxon>Prymnesium</taxon>
    </lineage>
</organism>
<name>A0AB34IEN8_PRYPA</name>
<keyword evidence="3" id="KW-1185">Reference proteome</keyword>
<dbReference type="EMBL" id="JBGBPQ010000027">
    <property type="protein sequence ID" value="KAL1498495.1"/>
    <property type="molecule type" value="Genomic_DNA"/>
</dbReference>
<comment type="caution">
    <text evidence="2">The sequence shown here is derived from an EMBL/GenBank/DDBJ whole genome shotgun (WGS) entry which is preliminary data.</text>
</comment>
<reference evidence="2 3" key="1">
    <citation type="journal article" date="2024" name="Science">
        <title>Giant polyketide synthase enzymes in the biosynthesis of giant marine polyether toxins.</title>
        <authorList>
            <person name="Fallon T.R."/>
            <person name="Shende V.V."/>
            <person name="Wierzbicki I.H."/>
            <person name="Pendleton A.L."/>
            <person name="Watervoot N.F."/>
            <person name="Auber R.P."/>
            <person name="Gonzalez D.J."/>
            <person name="Wisecaver J.H."/>
            <person name="Moore B.S."/>
        </authorList>
    </citation>
    <scope>NUCLEOTIDE SEQUENCE [LARGE SCALE GENOMIC DNA]</scope>
    <source>
        <strain evidence="2 3">12B1</strain>
    </source>
</reference>